<name>A0A7S4M4J6_9EUKA</name>
<proteinExistence type="predicted"/>
<gene>
    <name evidence="1" type="ORF">CPOL0286_LOCUS4282</name>
</gene>
<organism evidence="1">
    <name type="scientific">Prymnesium polylepis</name>
    <dbReference type="NCBI Taxonomy" id="72548"/>
    <lineage>
        <taxon>Eukaryota</taxon>
        <taxon>Haptista</taxon>
        <taxon>Haptophyta</taxon>
        <taxon>Prymnesiophyceae</taxon>
        <taxon>Prymnesiales</taxon>
        <taxon>Prymnesiaceae</taxon>
        <taxon>Prymnesium</taxon>
    </lineage>
</organism>
<dbReference type="EMBL" id="HBKO01009315">
    <property type="protein sequence ID" value="CAE2199925.1"/>
    <property type="molecule type" value="Transcribed_RNA"/>
</dbReference>
<dbReference type="AlphaFoldDB" id="A0A7S4M4J6"/>
<accession>A0A7S4M4J6</accession>
<protein>
    <submittedName>
        <fullName evidence="1">Uncharacterized protein</fullName>
    </submittedName>
</protein>
<sequence>MRAQDPTRGTHIFELNSRGRAPRWPAQHTGHNTAWHTVTDPTTLLDTPVRAAHGMKDRWRDGAQYRNYQGQCAPHIPHSTRRKPGALSAALHPRQAEATSSFPCSAADRAGQASFCGLRRPDALLLPRGALAADQKRPIFFLSSRCRHSFIE</sequence>
<reference evidence="1" key="1">
    <citation type="submission" date="2021-01" db="EMBL/GenBank/DDBJ databases">
        <authorList>
            <person name="Corre E."/>
            <person name="Pelletier E."/>
            <person name="Niang G."/>
            <person name="Scheremetjew M."/>
            <person name="Finn R."/>
            <person name="Kale V."/>
            <person name="Holt S."/>
            <person name="Cochrane G."/>
            <person name="Meng A."/>
            <person name="Brown T."/>
            <person name="Cohen L."/>
        </authorList>
    </citation>
    <scope>NUCLEOTIDE SEQUENCE</scope>
    <source>
        <strain evidence="1">UIO037</strain>
    </source>
</reference>
<evidence type="ECO:0000313" key="1">
    <source>
        <dbReference type="EMBL" id="CAE2199925.1"/>
    </source>
</evidence>